<organism evidence="1 2">
    <name type="scientific">Dysgonomonas macrotermitis</name>
    <dbReference type="NCBI Taxonomy" id="1346286"/>
    <lineage>
        <taxon>Bacteria</taxon>
        <taxon>Pseudomonadati</taxon>
        <taxon>Bacteroidota</taxon>
        <taxon>Bacteroidia</taxon>
        <taxon>Bacteroidales</taxon>
        <taxon>Dysgonomonadaceae</taxon>
        <taxon>Dysgonomonas</taxon>
    </lineage>
</organism>
<dbReference type="EMBL" id="FQUC01000007">
    <property type="protein sequence ID" value="SHF53757.1"/>
    <property type="molecule type" value="Genomic_DNA"/>
</dbReference>
<dbReference type="Proteomes" id="UP000184480">
    <property type="component" value="Unassembled WGS sequence"/>
</dbReference>
<evidence type="ECO:0008006" key="3">
    <source>
        <dbReference type="Google" id="ProtNLM"/>
    </source>
</evidence>
<gene>
    <name evidence="1" type="ORF">SAMN05444362_107160</name>
</gene>
<name>A0A1M5CGN0_9BACT</name>
<dbReference type="OrthoDB" id="1240046at2"/>
<proteinExistence type="predicted"/>
<dbReference type="InterPro" id="IPR008983">
    <property type="entry name" value="Tumour_necrosis_fac-like_dom"/>
</dbReference>
<reference evidence="2" key="1">
    <citation type="submission" date="2016-11" db="EMBL/GenBank/DDBJ databases">
        <authorList>
            <person name="Varghese N."/>
            <person name="Submissions S."/>
        </authorList>
    </citation>
    <scope>NUCLEOTIDE SEQUENCE [LARGE SCALE GENOMIC DNA]</scope>
    <source>
        <strain evidence="2">DSM 27370</strain>
    </source>
</reference>
<sequence length="280" mass="30492">MKDITNRYFVLWVCILIPTFYLNAQNVGINTSTPGATLEIKGFSNTSTENTLKITNSSSTEVLTILDNGRLGLGKTAPSVRLDLRGTSENPVIGIGTTNNLASAVGGGAIRYMDGTKELHYSDGEQWFRLQSNALRPCVIAPNDYNAGSYPNITTTRLTGYEPVYDSHGAFNQTNSVYTAPIDGMYVVAFTLSFARTAISTNTYIEGRWVSDNGNSLKCIQAYSETGTGQAGLTCSGTIQLYRGDTVWPEVWHNLGGTRAMRVFGVESDRGFNRLSIFAQ</sequence>
<keyword evidence="2" id="KW-1185">Reference proteome</keyword>
<protein>
    <recommendedName>
        <fullName evidence="3">C1q domain-containing protein</fullName>
    </recommendedName>
</protein>
<evidence type="ECO:0000313" key="2">
    <source>
        <dbReference type="Proteomes" id="UP000184480"/>
    </source>
</evidence>
<dbReference type="Gene3D" id="2.60.120.40">
    <property type="match status" value="1"/>
</dbReference>
<accession>A0A1M5CGN0</accession>
<dbReference type="AlphaFoldDB" id="A0A1M5CGN0"/>
<dbReference type="STRING" id="1346286.SAMN05444362_107160"/>
<dbReference type="SUPFAM" id="SSF49842">
    <property type="entry name" value="TNF-like"/>
    <property type="match status" value="1"/>
</dbReference>
<evidence type="ECO:0000313" key="1">
    <source>
        <dbReference type="EMBL" id="SHF53757.1"/>
    </source>
</evidence>
<dbReference type="RefSeq" id="WP_062185296.1">
    <property type="nucleotide sequence ID" value="NZ_BBXL01000049.1"/>
</dbReference>